<feature type="binding site" evidence="12">
    <location>
        <position position="152"/>
    </location>
    <ligand>
        <name>Mg(2+)</name>
        <dbReference type="ChEBI" id="CHEBI:18420"/>
    </ligand>
</feature>
<feature type="active site" description="Proton donor" evidence="10">
    <location>
        <position position="9"/>
    </location>
</feature>
<dbReference type="OrthoDB" id="9801134at2"/>
<dbReference type="EC" id="3.1.3.3" evidence="2"/>
<evidence type="ECO:0000256" key="6">
    <source>
        <dbReference type="ARBA" id="ARBA00022842"/>
    </source>
</evidence>
<dbReference type="SUPFAM" id="SSF56784">
    <property type="entry name" value="HAD-like"/>
    <property type="match status" value="1"/>
</dbReference>
<dbReference type="InterPro" id="IPR011863">
    <property type="entry name" value="HSK-PSP"/>
</dbReference>
<feature type="binding site" evidence="12">
    <location>
        <position position="9"/>
    </location>
    <ligand>
        <name>Mg(2+)</name>
        <dbReference type="ChEBI" id="CHEBI:18420"/>
    </ligand>
</feature>
<evidence type="ECO:0000256" key="8">
    <source>
        <dbReference type="ARBA" id="ARBA00048138"/>
    </source>
</evidence>
<keyword evidence="3" id="KW-0028">Amino-acid biosynthesis</keyword>
<dbReference type="Pfam" id="PF00702">
    <property type="entry name" value="Hydrolase"/>
    <property type="match status" value="1"/>
</dbReference>
<feature type="binding site" evidence="11">
    <location>
        <position position="133"/>
    </location>
    <ligand>
        <name>substrate</name>
    </ligand>
</feature>
<evidence type="ECO:0000256" key="5">
    <source>
        <dbReference type="ARBA" id="ARBA00022801"/>
    </source>
</evidence>
<keyword evidence="5" id="KW-0378">Hydrolase</keyword>
<dbReference type="Proteomes" id="UP000275461">
    <property type="component" value="Unassembled WGS sequence"/>
</dbReference>
<evidence type="ECO:0000256" key="1">
    <source>
        <dbReference type="ARBA" id="ARBA00005135"/>
    </source>
</evidence>
<evidence type="ECO:0000256" key="9">
    <source>
        <dbReference type="ARBA" id="ARBA00048523"/>
    </source>
</evidence>
<dbReference type="AlphaFoldDB" id="A0A498C686"/>
<evidence type="ECO:0000256" key="7">
    <source>
        <dbReference type="ARBA" id="ARBA00023299"/>
    </source>
</evidence>
<comment type="cofactor">
    <cofactor evidence="12">
        <name>Mg(2+)</name>
        <dbReference type="ChEBI" id="CHEBI:18420"/>
    </cofactor>
    <text evidence="12">Binds 1 Mg(2+) ion per subunit.</text>
</comment>
<dbReference type="Gene3D" id="3.40.50.1000">
    <property type="entry name" value="HAD superfamily/HAD-like"/>
    <property type="match status" value="1"/>
</dbReference>
<dbReference type="EMBL" id="RCDA01000001">
    <property type="protein sequence ID" value="RLK50559.1"/>
    <property type="molecule type" value="Genomic_DNA"/>
</dbReference>
<dbReference type="InterPro" id="IPR036412">
    <property type="entry name" value="HAD-like_sf"/>
</dbReference>
<keyword evidence="14" id="KW-1185">Reference proteome</keyword>
<dbReference type="Gene3D" id="3.90.1470.10">
    <property type="entry name" value="thrh gene product, domain 2"/>
    <property type="match status" value="1"/>
</dbReference>
<dbReference type="PANTHER" id="PTHR43344">
    <property type="entry name" value="PHOSPHOSERINE PHOSPHATASE"/>
    <property type="match status" value="1"/>
</dbReference>
<keyword evidence="7" id="KW-0718">Serine biosynthesis</keyword>
<dbReference type="NCBIfam" id="NF010109">
    <property type="entry name" value="PRK13582.1"/>
    <property type="match status" value="1"/>
</dbReference>
<feature type="active site" description="Nucleophile" evidence="10">
    <location>
        <position position="7"/>
    </location>
</feature>
<feature type="binding site" evidence="12">
    <location>
        <position position="7"/>
    </location>
    <ligand>
        <name>Mg(2+)</name>
        <dbReference type="ChEBI" id="CHEBI:18420"/>
    </ligand>
</feature>
<evidence type="ECO:0000256" key="11">
    <source>
        <dbReference type="PIRSR" id="PIRSR611863-2"/>
    </source>
</evidence>
<dbReference type="InterPro" id="IPR023214">
    <property type="entry name" value="HAD_sf"/>
</dbReference>
<proteinExistence type="predicted"/>
<comment type="caution">
    <text evidence="13">The sequence shown here is derived from an EMBL/GenBank/DDBJ whole genome shotgun (WGS) entry which is preliminary data.</text>
</comment>
<evidence type="ECO:0000256" key="12">
    <source>
        <dbReference type="PIRSR" id="PIRSR611863-3"/>
    </source>
</evidence>
<feature type="binding site" evidence="11">
    <location>
        <position position="155"/>
    </location>
    <ligand>
        <name>substrate</name>
    </ligand>
</feature>
<gene>
    <name evidence="13" type="ORF">DFR31_0464</name>
</gene>
<evidence type="ECO:0000256" key="10">
    <source>
        <dbReference type="PIRSR" id="PIRSR611863-1"/>
    </source>
</evidence>
<keyword evidence="4" id="KW-0479">Metal-binding</keyword>
<evidence type="ECO:0000256" key="2">
    <source>
        <dbReference type="ARBA" id="ARBA00012640"/>
    </source>
</evidence>
<organism evidence="13 14">
    <name type="scientific">Alkalispirillum mobile</name>
    <dbReference type="NCBI Taxonomy" id="85925"/>
    <lineage>
        <taxon>Bacteria</taxon>
        <taxon>Pseudomonadati</taxon>
        <taxon>Pseudomonadota</taxon>
        <taxon>Gammaproteobacteria</taxon>
        <taxon>Chromatiales</taxon>
        <taxon>Ectothiorhodospiraceae</taxon>
        <taxon>Alkalispirillum</taxon>
    </lineage>
</organism>
<accession>A0A498C686</accession>
<comment type="catalytic activity">
    <reaction evidence="8">
        <text>O-phospho-L-serine + H2O = L-serine + phosphate</text>
        <dbReference type="Rhea" id="RHEA:21208"/>
        <dbReference type="ChEBI" id="CHEBI:15377"/>
        <dbReference type="ChEBI" id="CHEBI:33384"/>
        <dbReference type="ChEBI" id="CHEBI:43474"/>
        <dbReference type="ChEBI" id="CHEBI:57524"/>
        <dbReference type="EC" id="3.1.3.3"/>
    </reaction>
</comment>
<dbReference type="PANTHER" id="PTHR43344:SF2">
    <property type="entry name" value="PHOSPHOSERINE PHOSPHATASE"/>
    <property type="match status" value="1"/>
</dbReference>
<dbReference type="RefSeq" id="WP_121441042.1">
    <property type="nucleotide sequence ID" value="NZ_RCDA01000001.1"/>
</dbReference>
<keyword evidence="6" id="KW-0460">Magnesium</keyword>
<reference evidence="13 14" key="1">
    <citation type="submission" date="2018-10" db="EMBL/GenBank/DDBJ databases">
        <title>Genomic Encyclopedia of Type Strains, Phase IV (KMG-IV): sequencing the most valuable type-strain genomes for metagenomic binning, comparative biology and taxonomic classification.</title>
        <authorList>
            <person name="Goeker M."/>
        </authorList>
    </citation>
    <scope>NUCLEOTIDE SEQUENCE [LARGE SCALE GENOMIC DNA]</scope>
    <source>
        <strain evidence="13 14">DSM 12769</strain>
    </source>
</reference>
<dbReference type="InterPro" id="IPR050582">
    <property type="entry name" value="HAD-like_SerB"/>
</dbReference>
<feature type="binding site" evidence="11">
    <location>
        <position position="15"/>
    </location>
    <ligand>
        <name>substrate</name>
    </ligand>
</feature>
<evidence type="ECO:0000313" key="14">
    <source>
        <dbReference type="Proteomes" id="UP000275461"/>
    </source>
</evidence>
<comment type="catalytic activity">
    <reaction evidence="9">
        <text>O-phospho-D-serine + H2O = D-serine + phosphate</text>
        <dbReference type="Rhea" id="RHEA:24873"/>
        <dbReference type="ChEBI" id="CHEBI:15377"/>
        <dbReference type="ChEBI" id="CHEBI:35247"/>
        <dbReference type="ChEBI" id="CHEBI:43474"/>
        <dbReference type="ChEBI" id="CHEBI:58680"/>
        <dbReference type="EC" id="3.1.3.3"/>
    </reaction>
</comment>
<sequence length="204" mass="23205">MNIVCLDLEGVLVPEIWIDFADLTGIDELRATTRDVPDYDELMQMRLAVLEKHNLGLPDIEQVIDRMQPLEGARAFLDGLRERYQVVILSDTFYEFARPLMRQLGWPTLFCHKLGVEQDGRISSYHLRLRDHKRKAVEAFRALNFNTVAAGDSYNDTTMLGAAHAGILFRAPQNVVDEFPQFPVVHGYTDLRARVDEALASMDG</sequence>
<evidence type="ECO:0000256" key="3">
    <source>
        <dbReference type="ARBA" id="ARBA00022605"/>
    </source>
</evidence>
<dbReference type="GO" id="GO:0000287">
    <property type="term" value="F:magnesium ion binding"/>
    <property type="evidence" value="ECO:0007669"/>
    <property type="project" value="TreeGrafter"/>
</dbReference>
<dbReference type="NCBIfam" id="TIGR02137">
    <property type="entry name" value="HSK-PSP"/>
    <property type="match status" value="1"/>
</dbReference>
<feature type="binding site" evidence="11">
    <location>
        <position position="46"/>
    </location>
    <ligand>
        <name>substrate</name>
    </ligand>
</feature>
<protein>
    <recommendedName>
        <fullName evidence="2">phosphoserine phosphatase</fullName>
        <ecNumber evidence="2">3.1.3.3</ecNumber>
    </recommendedName>
</protein>
<dbReference type="GO" id="GO:0005737">
    <property type="term" value="C:cytoplasm"/>
    <property type="evidence" value="ECO:0007669"/>
    <property type="project" value="TreeGrafter"/>
</dbReference>
<dbReference type="GO" id="GO:0036424">
    <property type="term" value="F:L-phosphoserine phosphatase activity"/>
    <property type="evidence" value="ECO:0007669"/>
    <property type="project" value="TreeGrafter"/>
</dbReference>
<feature type="binding site" evidence="11">
    <location>
        <begin position="90"/>
        <end position="91"/>
    </location>
    <ligand>
        <name>substrate</name>
    </ligand>
</feature>
<comment type="pathway">
    <text evidence="1">Amino-acid biosynthesis; L-serine biosynthesis; L-serine from 3-phospho-D-glycerate: step 3/3.</text>
</comment>
<evidence type="ECO:0000256" key="4">
    <source>
        <dbReference type="ARBA" id="ARBA00022723"/>
    </source>
</evidence>
<evidence type="ECO:0000313" key="13">
    <source>
        <dbReference type="EMBL" id="RLK50559.1"/>
    </source>
</evidence>
<dbReference type="GO" id="GO:0006564">
    <property type="term" value="P:L-serine biosynthetic process"/>
    <property type="evidence" value="ECO:0007669"/>
    <property type="project" value="UniProtKB-KW"/>
</dbReference>
<name>A0A498C686_9GAMM</name>